<evidence type="ECO:0000313" key="2">
    <source>
        <dbReference type="Proteomes" id="UP000503278"/>
    </source>
</evidence>
<dbReference type="AlphaFoldDB" id="A0A7L5E1A8"/>
<dbReference type="Proteomes" id="UP000503278">
    <property type="component" value="Chromosome"/>
</dbReference>
<keyword evidence="2" id="KW-1185">Reference proteome</keyword>
<accession>A0A7L5E1A8</accession>
<dbReference type="KEGG" id="mrob:HH214_05345"/>
<gene>
    <name evidence="1" type="ORF">HH214_05345</name>
</gene>
<dbReference type="EMBL" id="CP051682">
    <property type="protein sequence ID" value="QJD95334.1"/>
    <property type="molecule type" value="Genomic_DNA"/>
</dbReference>
<sequence length="187" mass="20186">MLGACQNPAAPSKEQASTQQVEVSQKANALATVPAKQQIKAGLSVGQIHLNMSADSVVALLGKPDQQDAAMGTASMTWYAQHNAAGYQTNICTKAVQEGASGRQHAAKAIRITSPWFKTPEGVQTGMLLKDIQHHYSLKNLGFNAHHNTLYDDLHLGVAFEVDAKQRCIAILVHVPDDARVVNLNFY</sequence>
<evidence type="ECO:0000313" key="1">
    <source>
        <dbReference type="EMBL" id="QJD95334.1"/>
    </source>
</evidence>
<dbReference type="RefSeq" id="WP_169606351.1">
    <property type="nucleotide sequence ID" value="NZ_CP051682.1"/>
</dbReference>
<proteinExistence type="predicted"/>
<protein>
    <submittedName>
        <fullName evidence="1">Uncharacterized protein</fullName>
    </submittedName>
</protein>
<name>A0A7L5E1A8_9SPHI</name>
<organism evidence="1 2">
    <name type="scientific">Mucilaginibacter robiniae</name>
    <dbReference type="NCBI Taxonomy" id="2728022"/>
    <lineage>
        <taxon>Bacteria</taxon>
        <taxon>Pseudomonadati</taxon>
        <taxon>Bacteroidota</taxon>
        <taxon>Sphingobacteriia</taxon>
        <taxon>Sphingobacteriales</taxon>
        <taxon>Sphingobacteriaceae</taxon>
        <taxon>Mucilaginibacter</taxon>
    </lineage>
</organism>
<reference evidence="1 2" key="1">
    <citation type="submission" date="2020-04" db="EMBL/GenBank/DDBJ databases">
        <title>Genome sequencing of novel species.</title>
        <authorList>
            <person name="Heo J."/>
            <person name="Kim S.-J."/>
            <person name="Kim J.-S."/>
            <person name="Hong S.-B."/>
            <person name="Kwon S.-W."/>
        </authorList>
    </citation>
    <scope>NUCLEOTIDE SEQUENCE [LARGE SCALE GENOMIC DNA]</scope>
    <source>
        <strain evidence="1 2">F39-2</strain>
    </source>
</reference>